<dbReference type="InterPro" id="IPR021109">
    <property type="entry name" value="Peptidase_aspartic_dom_sf"/>
</dbReference>
<evidence type="ECO:0000256" key="1">
    <source>
        <dbReference type="SAM" id="MobiDB-lite"/>
    </source>
</evidence>
<dbReference type="GO" id="GO:0016787">
    <property type="term" value="F:hydrolase activity"/>
    <property type="evidence" value="ECO:0007669"/>
    <property type="project" value="UniProtKB-KW"/>
</dbReference>
<dbReference type="InterPro" id="IPR027417">
    <property type="entry name" value="P-loop_NTPase"/>
</dbReference>
<sequence length="1193" mass="132451">MTPVPQTADILPVPVRNEATLGDDVRMPDAKCTPESGGGVIPVVDEVIPDTSMYSKCSSIEIFDLYGVGGEAREEKNSVPFIQNVQLGGPQGEIVRMRGVVDDGAMVSAIDSKAYERVKHRLAGLEKSARVLRMADGRLTPSTGTWTGDVTLGGKTHQGCFEIFDSRGAWALLFGKPLLEKFDAVHEYRPDKLHLRDGESWITLDNQFSSTPILRLTTGVPEHTNFRPGRCAWRREAKIWATVIPNQPRKARDIYRGEGEPPTRQVPAESPIHALEMFNTLPVEVKSNCLHDTPQTLKKTVRFVDVNTRGDSAPPTRRVPGPIIPESEEQLDQPPIFKPVHTQPITSFGEARKSVEERTAWRRSLSPADARKMVEEKRERRILRRKQCCGRRREWKNVLKRANAVGDGSSPTREVPPHLTANDPLLHVDPRFRSGALPDGKRAREDDWSNIFILDDAAGPGGAHPGAEQPVLVNSIDPSILTRKTDPFLPARVEAILANVQVGGDLSPTERSQVDEVLRSFADCFALSMSEVITVEGAEHKLNIPNRANAKFRTNPHQRPLSTPQRIYLNDAIDKMLQADIIAPIDHRDVKCCGATTLAKKIVDHAQKRKAAFDKNILAKAPREVILKSGWLVQIYRSDLDYTFRTERKTEPKWSAPRRVVSRNRNSYKLETLEGLPIKGWFSSRRLRRFIPRTGTSLAEAQQAIEEEWAWRVMKTPKMMSFLMLRMAGTKFEDATRTLLPRGVGRCSGIFGQPERGSEEASSRVPRTISVVIAAQTAGIHLLHTTSSRLLLGSQVRFTVSSVATTDRVYVNTNAPSSAVICGVQQGSGKSHTVSCLLECALIPDSRIGKLPEPLSALVCVRFTLMSETRVAPARQHSSRRLPLIFSTFLSLRSPFFVRTPSNFNRRRRAYASLPHVRVEPLYLSEKDLSADRMLALMGCDNLETMPLYMHTALMIIRNIGFDAFKYSEFKRRLDVERLDGKQKAMITLRLNLLDAFIQQGARQIQSYFSAGGLVLVDLTDPFLDGVTAGVLFDIVLGTFTQWQMVCGKLVVLDEAHKYLVNSNSARLTQSIGNIIRLQRHLGIRVIIATQEPTVVPPTILDLASTIICHRFSSPAWCSHLSRHVSAGNASESAGWLDQVMTLPTGHALVFSPAAMITADENGGGVMGRACLKMKVRCRLTLDGGASLLAVGH</sequence>
<dbReference type="Proteomes" id="UP000623467">
    <property type="component" value="Unassembled WGS sequence"/>
</dbReference>
<protein>
    <submittedName>
        <fullName evidence="2">p-loop containing nucleoside triphosphate hydrolase protein</fullName>
    </submittedName>
</protein>
<keyword evidence="2" id="KW-0378">Hydrolase</keyword>
<accession>A0A8H6Z8V8</accession>
<dbReference type="AlphaFoldDB" id="A0A8H6Z8V8"/>
<evidence type="ECO:0000313" key="2">
    <source>
        <dbReference type="EMBL" id="KAF7373139.1"/>
    </source>
</evidence>
<keyword evidence="3" id="KW-1185">Reference proteome</keyword>
<gene>
    <name evidence="2" type="ORF">MSAN_00521800</name>
</gene>
<name>A0A8H6Z8V8_9AGAR</name>
<dbReference type="Gene3D" id="3.40.50.300">
    <property type="entry name" value="P-loop containing nucleotide triphosphate hydrolases"/>
    <property type="match status" value="1"/>
</dbReference>
<proteinExistence type="predicted"/>
<dbReference type="SUPFAM" id="SSF52540">
    <property type="entry name" value="P-loop containing nucleoside triphosphate hydrolases"/>
    <property type="match status" value="1"/>
</dbReference>
<dbReference type="OrthoDB" id="2919534at2759"/>
<dbReference type="EMBL" id="JACAZH010000003">
    <property type="protein sequence ID" value="KAF7373139.1"/>
    <property type="molecule type" value="Genomic_DNA"/>
</dbReference>
<evidence type="ECO:0000313" key="3">
    <source>
        <dbReference type="Proteomes" id="UP000623467"/>
    </source>
</evidence>
<organism evidence="2 3">
    <name type="scientific">Mycena sanguinolenta</name>
    <dbReference type="NCBI Taxonomy" id="230812"/>
    <lineage>
        <taxon>Eukaryota</taxon>
        <taxon>Fungi</taxon>
        <taxon>Dikarya</taxon>
        <taxon>Basidiomycota</taxon>
        <taxon>Agaricomycotina</taxon>
        <taxon>Agaricomycetes</taxon>
        <taxon>Agaricomycetidae</taxon>
        <taxon>Agaricales</taxon>
        <taxon>Marasmiineae</taxon>
        <taxon>Mycenaceae</taxon>
        <taxon>Mycena</taxon>
    </lineage>
</organism>
<comment type="caution">
    <text evidence="2">The sequence shown here is derived from an EMBL/GenBank/DDBJ whole genome shotgun (WGS) entry which is preliminary data.</text>
</comment>
<feature type="region of interest" description="Disordered" evidence="1">
    <location>
        <begin position="404"/>
        <end position="426"/>
    </location>
</feature>
<dbReference type="Gene3D" id="2.40.70.10">
    <property type="entry name" value="Acid Proteases"/>
    <property type="match status" value="1"/>
</dbReference>
<reference evidence="2" key="1">
    <citation type="submission" date="2020-05" db="EMBL/GenBank/DDBJ databases">
        <title>Mycena genomes resolve the evolution of fungal bioluminescence.</title>
        <authorList>
            <person name="Tsai I.J."/>
        </authorList>
    </citation>
    <scope>NUCLEOTIDE SEQUENCE</scope>
    <source>
        <strain evidence="2">160909Yilan</strain>
    </source>
</reference>